<name>A0A7C6EGN2_UNCW3</name>
<evidence type="ECO:0000259" key="1">
    <source>
        <dbReference type="Pfam" id="PF07879"/>
    </source>
</evidence>
<feature type="domain" description="PHA accumulation regulator DNA-binding N-terminal" evidence="1">
    <location>
        <begin position="4"/>
        <end position="63"/>
    </location>
</feature>
<protein>
    <recommendedName>
        <fullName evidence="1">PHA accumulation regulator DNA-binding N-terminal domain-containing protein</fullName>
    </recommendedName>
</protein>
<comment type="caution">
    <text evidence="2">The sequence shown here is derived from an EMBL/GenBank/DDBJ whole genome shotgun (WGS) entry which is preliminary data.</text>
</comment>
<dbReference type="EMBL" id="DTLI01000165">
    <property type="protein sequence ID" value="HHS52583.1"/>
    <property type="molecule type" value="Genomic_DNA"/>
</dbReference>
<sequence length="209" mass="23886">MSRIIKKYRNRKLYDVTTSRFINLAAIAQMIKEGKEITVIDNATSEDITESILVSILLDEVKKKKGLKVLPTLLQQLIKAGQDVVADLIKKPVFLNTKSPLLAKIPMFLTTRQLKMTSPSKMDYDLKKLWTGITRNQWQALDKMIKREVNEQLKARGLGNRTNLFRLVKSIVESVFRKLDAAKVREISELKATVENLKAHLQKIGKRQG</sequence>
<dbReference type="Pfam" id="PF07879">
    <property type="entry name" value="PHB_acc_N"/>
    <property type="match status" value="1"/>
</dbReference>
<gene>
    <name evidence="2" type="ORF">ENW73_06940</name>
</gene>
<dbReference type="AlphaFoldDB" id="A0A7C6EGN2"/>
<evidence type="ECO:0000313" key="2">
    <source>
        <dbReference type="EMBL" id="HHS52583.1"/>
    </source>
</evidence>
<organism evidence="2">
    <name type="scientific">candidate division WOR-3 bacterium</name>
    <dbReference type="NCBI Taxonomy" id="2052148"/>
    <lineage>
        <taxon>Bacteria</taxon>
        <taxon>Bacteria division WOR-3</taxon>
    </lineage>
</organism>
<dbReference type="InterPro" id="IPR012909">
    <property type="entry name" value="PHA_DNA-bd_N"/>
</dbReference>
<accession>A0A7C6EGN2</accession>
<proteinExistence type="predicted"/>
<reference evidence="2" key="1">
    <citation type="journal article" date="2020" name="mSystems">
        <title>Genome- and Community-Level Interaction Insights into Carbon Utilization and Element Cycling Functions of Hydrothermarchaeota in Hydrothermal Sediment.</title>
        <authorList>
            <person name="Zhou Z."/>
            <person name="Liu Y."/>
            <person name="Xu W."/>
            <person name="Pan J."/>
            <person name="Luo Z.H."/>
            <person name="Li M."/>
        </authorList>
    </citation>
    <scope>NUCLEOTIDE SEQUENCE [LARGE SCALE GENOMIC DNA]</scope>
    <source>
        <strain evidence="2">SpSt-876</strain>
    </source>
</reference>